<feature type="compositionally biased region" description="Polar residues" evidence="1">
    <location>
        <begin position="115"/>
        <end position="130"/>
    </location>
</feature>
<protein>
    <recommendedName>
        <fullName evidence="4">Transposase MuDR plant domain-containing protein</fullName>
    </recommendedName>
</protein>
<proteinExistence type="predicted"/>
<feature type="region of interest" description="Disordered" evidence="1">
    <location>
        <begin position="115"/>
        <end position="160"/>
    </location>
</feature>
<feature type="compositionally biased region" description="Basic and acidic residues" evidence="1">
    <location>
        <begin position="150"/>
        <end position="159"/>
    </location>
</feature>
<feature type="compositionally biased region" description="Polar residues" evidence="1">
    <location>
        <begin position="138"/>
        <end position="149"/>
    </location>
</feature>
<dbReference type="Proteomes" id="UP000027120">
    <property type="component" value="Unassembled WGS sequence"/>
</dbReference>
<accession>A0A067D371</accession>
<evidence type="ECO:0000256" key="1">
    <source>
        <dbReference type="SAM" id="MobiDB-lite"/>
    </source>
</evidence>
<evidence type="ECO:0000313" key="2">
    <source>
        <dbReference type="EMBL" id="KDO37218.1"/>
    </source>
</evidence>
<dbReference type="PANTHER" id="PTHR31973:SF187">
    <property type="entry name" value="MUTATOR TRANSPOSASE MUDRA PROTEIN"/>
    <property type="match status" value="1"/>
</dbReference>
<evidence type="ECO:0000313" key="3">
    <source>
        <dbReference type="Proteomes" id="UP000027120"/>
    </source>
</evidence>
<dbReference type="AlphaFoldDB" id="A0A067D371"/>
<feature type="region of interest" description="Disordered" evidence="1">
    <location>
        <begin position="226"/>
        <end position="258"/>
    </location>
</feature>
<feature type="non-terminal residue" evidence="2">
    <location>
        <position position="1"/>
    </location>
</feature>
<feature type="non-terminal residue" evidence="2">
    <location>
        <position position="512"/>
    </location>
</feature>
<evidence type="ECO:0008006" key="4">
    <source>
        <dbReference type="Google" id="ProtNLM"/>
    </source>
</evidence>
<name>A0A067D371_CITSI</name>
<dbReference type="PANTHER" id="PTHR31973">
    <property type="entry name" value="POLYPROTEIN, PUTATIVE-RELATED"/>
    <property type="match status" value="1"/>
</dbReference>
<organism evidence="2 3">
    <name type="scientific">Citrus sinensis</name>
    <name type="common">Sweet orange</name>
    <name type="synonym">Citrus aurantium var. sinensis</name>
    <dbReference type="NCBI Taxonomy" id="2711"/>
    <lineage>
        <taxon>Eukaryota</taxon>
        <taxon>Viridiplantae</taxon>
        <taxon>Streptophyta</taxon>
        <taxon>Embryophyta</taxon>
        <taxon>Tracheophyta</taxon>
        <taxon>Spermatophyta</taxon>
        <taxon>Magnoliopsida</taxon>
        <taxon>eudicotyledons</taxon>
        <taxon>Gunneridae</taxon>
        <taxon>Pentapetalae</taxon>
        <taxon>rosids</taxon>
        <taxon>malvids</taxon>
        <taxon>Sapindales</taxon>
        <taxon>Rutaceae</taxon>
        <taxon>Aurantioideae</taxon>
        <taxon>Citrus</taxon>
    </lineage>
</organism>
<keyword evidence="3" id="KW-1185">Reference proteome</keyword>
<gene>
    <name evidence="2" type="ORF">CISIN_1g042900mg</name>
</gene>
<dbReference type="EMBL" id="KK791487">
    <property type="protein sequence ID" value="KDO37218.1"/>
    <property type="molecule type" value="Genomic_DNA"/>
</dbReference>
<reference evidence="2 3" key="1">
    <citation type="submission" date="2014-04" db="EMBL/GenBank/DDBJ databases">
        <authorList>
            <consortium name="International Citrus Genome Consortium"/>
            <person name="Gmitter F."/>
            <person name="Chen C."/>
            <person name="Farmerie W."/>
            <person name="Harkins T."/>
            <person name="Desany B."/>
            <person name="Mohiuddin M."/>
            <person name="Kodira C."/>
            <person name="Borodovsky M."/>
            <person name="Lomsadze A."/>
            <person name="Burns P."/>
            <person name="Jenkins J."/>
            <person name="Prochnik S."/>
            <person name="Shu S."/>
            <person name="Chapman J."/>
            <person name="Pitluck S."/>
            <person name="Schmutz J."/>
            <person name="Rokhsar D."/>
        </authorList>
    </citation>
    <scope>NUCLEOTIDE SEQUENCE</scope>
</reference>
<sequence length="512" mass="59522">VKMDDDDGTTIVCTFKGKTHNLGVVDRDKFSRVSLINKVLVRSYGRKMMPHEKFMLSVWVPWDYKEVEIMSDHDLIFQLREHNKMLLYYMQLYIEEIHSPHEFVPRRALFQHSEGSLESNTETNFPTITDLNKPDTHAPTTNTDPSENDTNGHSKHETPVKNTSNIMMHMVAPDNIQSQTKPHIRLLLSSFNKTLPYLLTCPFHCTSMSQVVQGENFQQPKATTPALVDYNSDDSHYSVTDSDEDPDHPLSAPNINNTPEKYSVNVDLGCIHSDDSDGDCMLSDCESDDNEFGEESDEESDRVLVKMDYVMRENMYMPSDVPIQFFIGQCFRNFRQLTWAIKTYAVENKFKVYKYKFEKCPWFLHVAKTRFGQTFIVRRLHNVHTCQRDLKNPECTAEFIAAKFAATIIEHPDTNVEWIQSELRRMYRAKIHKYKIYRAKKKVLQRQGADYESSYKLIINYAQSILTKMPQALALVKVFRMHGQQTETHFDNIVISFIALRDGFNQGCRPFI</sequence>